<keyword evidence="1" id="KW-0812">Transmembrane</keyword>
<feature type="transmembrane region" description="Helical" evidence="1">
    <location>
        <begin position="6"/>
        <end position="23"/>
    </location>
</feature>
<proteinExistence type="predicted"/>
<sequence>MSSAPFITNIFIFFSFVPHLARLDYFRFSLTAYPHTPGRCFGLKVFLFEIIRIFNDRFVNLHRKVPNNCGQFLTMHSTFTLFI</sequence>
<dbReference type="AlphaFoldDB" id="A0A0L8HE69"/>
<reference evidence="2" key="1">
    <citation type="submission" date="2015-07" db="EMBL/GenBank/DDBJ databases">
        <title>MeaNS - Measles Nucleotide Surveillance Program.</title>
        <authorList>
            <person name="Tran T."/>
            <person name="Druce J."/>
        </authorList>
    </citation>
    <scope>NUCLEOTIDE SEQUENCE</scope>
    <source>
        <strain evidence="2">UCB-OBI-ISO-001</strain>
        <tissue evidence="2">Gonad</tissue>
    </source>
</reference>
<keyword evidence="1" id="KW-0472">Membrane</keyword>
<accession>A0A0L8HE69</accession>
<evidence type="ECO:0000256" key="1">
    <source>
        <dbReference type="SAM" id="Phobius"/>
    </source>
</evidence>
<organism evidence="2">
    <name type="scientific">Octopus bimaculoides</name>
    <name type="common">California two-spotted octopus</name>
    <dbReference type="NCBI Taxonomy" id="37653"/>
    <lineage>
        <taxon>Eukaryota</taxon>
        <taxon>Metazoa</taxon>
        <taxon>Spiralia</taxon>
        <taxon>Lophotrochozoa</taxon>
        <taxon>Mollusca</taxon>
        <taxon>Cephalopoda</taxon>
        <taxon>Coleoidea</taxon>
        <taxon>Octopodiformes</taxon>
        <taxon>Octopoda</taxon>
        <taxon>Incirrata</taxon>
        <taxon>Octopodidae</taxon>
        <taxon>Octopus</taxon>
    </lineage>
</organism>
<name>A0A0L8HE69_OCTBM</name>
<evidence type="ECO:0000313" key="2">
    <source>
        <dbReference type="EMBL" id="KOF87482.1"/>
    </source>
</evidence>
<dbReference type="EMBL" id="KQ418398">
    <property type="protein sequence ID" value="KOF87482.1"/>
    <property type="molecule type" value="Genomic_DNA"/>
</dbReference>
<gene>
    <name evidence="2" type="ORF">OCBIM_22016776mg</name>
</gene>
<keyword evidence="1" id="KW-1133">Transmembrane helix</keyword>
<protein>
    <submittedName>
        <fullName evidence="2">Uncharacterized protein</fullName>
    </submittedName>
</protein>